<sequence length="158" mass="18692">MLMSRKALYDLFDYGRTVVFDNPKNNYLRYTDIIHCAFEYYRERLKREIKNERENSNNFALIDFFERLEKTLNKTKDYYLQNIGNIIGSSEEPNKHAHIGILRSVLFVYDKDLDRCNDLLNQQYNLYPVGDGSIKEKSILVKEILHKIIQNPGSSESN</sequence>
<reference evidence="1 2" key="1">
    <citation type="journal article" date="2019" name="Front. Microbiol.">
        <title>Ammonia Oxidation by the Arctic Terrestrial Thaumarchaeote Candidatus Nitrosocosmicus arcticus Is Stimulated by Increasing Temperatures.</title>
        <authorList>
            <person name="Alves R.J.E."/>
            <person name="Kerou M."/>
            <person name="Zappe A."/>
            <person name="Bittner R."/>
            <person name="Abby S.S."/>
            <person name="Schmidt H.A."/>
            <person name="Pfeifer K."/>
            <person name="Schleper C."/>
        </authorList>
    </citation>
    <scope>NUCLEOTIDE SEQUENCE [LARGE SCALE GENOMIC DNA]</scope>
    <source>
        <strain evidence="1 2">Kfb</strain>
    </source>
</reference>
<organism evidence="1 2">
    <name type="scientific">Candidatus Nitrosocosmicus arcticus</name>
    <dbReference type="NCBI Taxonomy" id="2035267"/>
    <lineage>
        <taxon>Archaea</taxon>
        <taxon>Nitrososphaerota</taxon>
        <taxon>Nitrososphaeria</taxon>
        <taxon>Nitrososphaerales</taxon>
        <taxon>Nitrososphaeraceae</taxon>
        <taxon>Candidatus Nitrosocosmicus</taxon>
    </lineage>
</organism>
<accession>A0A557SS63</accession>
<name>A0A557SS63_9ARCH</name>
<evidence type="ECO:0000313" key="1">
    <source>
        <dbReference type="EMBL" id="TVP39422.1"/>
    </source>
</evidence>
<keyword evidence="2" id="KW-1185">Reference proteome</keyword>
<comment type="caution">
    <text evidence="1">The sequence shown here is derived from an EMBL/GenBank/DDBJ whole genome shotgun (WGS) entry which is preliminary data.</text>
</comment>
<proteinExistence type="predicted"/>
<dbReference type="AlphaFoldDB" id="A0A557SS63"/>
<dbReference type="Proteomes" id="UP000315289">
    <property type="component" value="Unassembled WGS sequence"/>
</dbReference>
<gene>
    <name evidence="1" type="ORF">NARC_150016</name>
</gene>
<protein>
    <submittedName>
        <fullName evidence="1">Uncharacterized protein</fullName>
    </submittedName>
</protein>
<dbReference type="EMBL" id="VOAH01000015">
    <property type="protein sequence ID" value="TVP39422.1"/>
    <property type="molecule type" value="Genomic_DNA"/>
</dbReference>
<evidence type="ECO:0000313" key="2">
    <source>
        <dbReference type="Proteomes" id="UP000315289"/>
    </source>
</evidence>